<evidence type="ECO:0000256" key="2">
    <source>
        <dbReference type="ARBA" id="ARBA00022679"/>
    </source>
</evidence>
<organism evidence="3 4">
    <name type="scientific">Iris pallida</name>
    <name type="common">Sweet iris</name>
    <dbReference type="NCBI Taxonomy" id="29817"/>
    <lineage>
        <taxon>Eukaryota</taxon>
        <taxon>Viridiplantae</taxon>
        <taxon>Streptophyta</taxon>
        <taxon>Embryophyta</taxon>
        <taxon>Tracheophyta</taxon>
        <taxon>Spermatophyta</taxon>
        <taxon>Magnoliopsida</taxon>
        <taxon>Liliopsida</taxon>
        <taxon>Asparagales</taxon>
        <taxon>Iridaceae</taxon>
        <taxon>Iridoideae</taxon>
        <taxon>Irideae</taxon>
        <taxon>Iris</taxon>
    </lineage>
</organism>
<evidence type="ECO:0000256" key="1">
    <source>
        <dbReference type="ARBA" id="ARBA00009995"/>
    </source>
</evidence>
<dbReference type="CDD" id="cd03784">
    <property type="entry name" value="GT1_Gtf-like"/>
    <property type="match status" value="1"/>
</dbReference>
<dbReference type="FunFam" id="3.40.50.2000:FF:000108">
    <property type="entry name" value="UDP-glycosyltransferase 83A1"/>
    <property type="match status" value="1"/>
</dbReference>
<dbReference type="Gene3D" id="3.40.50.2000">
    <property type="entry name" value="Glycogen Phosphorylase B"/>
    <property type="match status" value="2"/>
</dbReference>
<gene>
    <name evidence="3" type="ORF">M6B38_331225</name>
</gene>
<comment type="caution">
    <text evidence="3">The sequence shown here is derived from an EMBL/GenBank/DDBJ whole genome shotgun (WGS) entry which is preliminary data.</text>
</comment>
<protein>
    <submittedName>
        <fullName evidence="3">UDP-glycosyltransferase 83A1</fullName>
    </submittedName>
</protein>
<proteinExistence type="inferred from homology"/>
<dbReference type="PANTHER" id="PTHR11926:SF1412">
    <property type="entry name" value="UDP-GLYCOSYLTRANSFERASE 83A1-LIKE"/>
    <property type="match status" value="1"/>
</dbReference>
<dbReference type="InterPro" id="IPR002213">
    <property type="entry name" value="UDP_glucos_trans"/>
</dbReference>
<accession>A0AAX6H4A0</accession>
<dbReference type="AlphaFoldDB" id="A0AAX6H4A0"/>
<dbReference type="FunFam" id="3.40.50.2000:FF:000061">
    <property type="entry name" value="UDP-glycosyltransferase 83A1"/>
    <property type="match status" value="1"/>
</dbReference>
<evidence type="ECO:0000313" key="4">
    <source>
        <dbReference type="Proteomes" id="UP001140949"/>
    </source>
</evidence>
<dbReference type="Pfam" id="PF00201">
    <property type="entry name" value="UDPGT"/>
    <property type="match status" value="1"/>
</dbReference>
<dbReference type="GO" id="GO:0080044">
    <property type="term" value="F:quercetin 7-O-glucosyltransferase activity"/>
    <property type="evidence" value="ECO:0007669"/>
    <property type="project" value="TreeGrafter"/>
</dbReference>
<evidence type="ECO:0000313" key="3">
    <source>
        <dbReference type="EMBL" id="KAJ6835397.1"/>
    </source>
</evidence>
<keyword evidence="2" id="KW-0808">Transferase</keyword>
<sequence length="456" mass="51214">MALPHILVLPFPAQGHVIPLMELSHRLVGSGFKITFVNTEFNHSRVVDALSERGGEIHPMIKLVSVPDGMESGQDRNDLARLCESMLLVVPGRLEQLIRKINESEVDKVTWVVADQNMAFACRVAKKMGIRTAAFWPAASALLALMMSIPKLIEEEVLNEDGLPLKQGVVKLSPDMPPMDTSQFSWNHTTEPKLQKLIYQFVMNNCRATKHAEFIISNSFQELESATFEYMPDVSPIGPLIADARPDKPIGHFWAEDAACMSWLDEQPANSVVYVAFGSIAVLNQHQFQEIALGLELSGQPFLWVVRPDLTNASHDAYPEGFRDRVASRGRIVDWSPQQKVLAHPSVACFVTHCGWNSTMEGVRNGVPFLCWPYFCDQFLNQSYICDEWKIGFRLTPDDSGIVSSEQIKVKVEELLGDEELKARSSMWKEKANDSVRVGGSSYMNMNRFLNAMKEQ</sequence>
<dbReference type="SUPFAM" id="SSF53756">
    <property type="entry name" value="UDP-Glycosyltransferase/glycogen phosphorylase"/>
    <property type="match status" value="1"/>
</dbReference>
<reference evidence="3" key="1">
    <citation type="journal article" date="2023" name="GigaByte">
        <title>Genome assembly of the bearded iris, Iris pallida Lam.</title>
        <authorList>
            <person name="Bruccoleri R.E."/>
            <person name="Oakeley E.J."/>
            <person name="Faust A.M.E."/>
            <person name="Altorfer M."/>
            <person name="Dessus-Babus S."/>
            <person name="Burckhardt D."/>
            <person name="Oertli M."/>
            <person name="Naumann U."/>
            <person name="Petersen F."/>
            <person name="Wong J."/>
        </authorList>
    </citation>
    <scope>NUCLEOTIDE SEQUENCE</scope>
    <source>
        <strain evidence="3">GSM-AAB239-AS_SAM_17_03QT</strain>
    </source>
</reference>
<reference evidence="3" key="2">
    <citation type="submission" date="2023-04" db="EMBL/GenBank/DDBJ databases">
        <authorList>
            <person name="Bruccoleri R.E."/>
            <person name="Oakeley E.J."/>
            <person name="Faust A.-M."/>
            <person name="Dessus-Babus S."/>
            <person name="Altorfer M."/>
            <person name="Burckhardt D."/>
            <person name="Oertli M."/>
            <person name="Naumann U."/>
            <person name="Petersen F."/>
            <person name="Wong J."/>
        </authorList>
    </citation>
    <scope>NUCLEOTIDE SEQUENCE</scope>
    <source>
        <strain evidence="3">GSM-AAB239-AS_SAM_17_03QT</strain>
        <tissue evidence="3">Leaf</tissue>
    </source>
</reference>
<keyword evidence="4" id="KW-1185">Reference proteome</keyword>
<dbReference type="PANTHER" id="PTHR11926">
    <property type="entry name" value="GLUCOSYL/GLUCURONOSYL TRANSFERASES"/>
    <property type="match status" value="1"/>
</dbReference>
<dbReference type="EMBL" id="JANAVB010013400">
    <property type="protein sequence ID" value="KAJ6835397.1"/>
    <property type="molecule type" value="Genomic_DNA"/>
</dbReference>
<comment type="similarity">
    <text evidence="1">Belongs to the UDP-glycosyltransferase family.</text>
</comment>
<dbReference type="GO" id="GO:0080043">
    <property type="term" value="F:quercetin 3-O-glucosyltransferase activity"/>
    <property type="evidence" value="ECO:0007669"/>
    <property type="project" value="TreeGrafter"/>
</dbReference>
<dbReference type="Proteomes" id="UP001140949">
    <property type="component" value="Unassembled WGS sequence"/>
</dbReference>
<name>A0AAX6H4A0_IRIPA</name>